<dbReference type="EMBL" id="SNSC02000002">
    <property type="protein sequence ID" value="TID26629.1"/>
    <property type="molecule type" value="Genomic_DNA"/>
</dbReference>
<reference evidence="1 2" key="1">
    <citation type="submission" date="2019-04" db="EMBL/GenBank/DDBJ databases">
        <title>High contiguity whole genome sequence and gene annotation resource for two Venturia nashicola isolates.</title>
        <authorList>
            <person name="Prokchorchik M."/>
            <person name="Won K."/>
            <person name="Lee Y."/>
            <person name="Choi E.D."/>
            <person name="Segonzac C."/>
            <person name="Sohn K.H."/>
        </authorList>
    </citation>
    <scope>NUCLEOTIDE SEQUENCE [LARGE SCALE GENOMIC DNA]</scope>
    <source>
        <strain evidence="1 2">PRI2</strain>
    </source>
</reference>
<proteinExistence type="predicted"/>
<gene>
    <name evidence="1" type="ORF">E6O75_ATG01122</name>
</gene>
<evidence type="ECO:0000313" key="2">
    <source>
        <dbReference type="Proteomes" id="UP000298493"/>
    </source>
</evidence>
<dbReference type="Proteomes" id="UP000298493">
    <property type="component" value="Unassembled WGS sequence"/>
</dbReference>
<dbReference type="AlphaFoldDB" id="A0A4Z1PUG7"/>
<protein>
    <submittedName>
        <fullName evidence="1">Uncharacterized protein</fullName>
    </submittedName>
</protein>
<evidence type="ECO:0000313" key="1">
    <source>
        <dbReference type="EMBL" id="TID26629.1"/>
    </source>
</evidence>
<name>A0A4Z1PUG7_9PEZI</name>
<accession>A0A4Z1PUG7</accession>
<comment type="caution">
    <text evidence="1">The sequence shown here is derived from an EMBL/GenBank/DDBJ whole genome shotgun (WGS) entry which is preliminary data.</text>
</comment>
<keyword evidence="2" id="KW-1185">Reference proteome</keyword>
<organism evidence="1 2">
    <name type="scientific">Venturia nashicola</name>
    <dbReference type="NCBI Taxonomy" id="86259"/>
    <lineage>
        <taxon>Eukaryota</taxon>
        <taxon>Fungi</taxon>
        <taxon>Dikarya</taxon>
        <taxon>Ascomycota</taxon>
        <taxon>Pezizomycotina</taxon>
        <taxon>Dothideomycetes</taxon>
        <taxon>Pleosporomycetidae</taxon>
        <taxon>Venturiales</taxon>
        <taxon>Venturiaceae</taxon>
        <taxon>Venturia</taxon>
    </lineage>
</organism>
<sequence>MLDRFVSSTTVRIMFLSTASTQDFQPLEIDAFYTAEGFMARPSRHRPRSAWMKRCSWNCEQEEHATTTVCIQQRLRLRSPPETRSARPDLSARASSSTVIRGESSLTVELKIRNDVLSEALRGGKCGKGTSQNTDGHGIGRHKARSFPLIKGVQYVTPAYAKPAYAKPAYVKPAYAKPAYAKSAFAKPTYILHALCKIRGCGGTGLIENEEAELVPVCDGAAV</sequence>